<dbReference type="Proteomes" id="UP000244224">
    <property type="component" value="Unassembled WGS sequence"/>
</dbReference>
<evidence type="ECO:0000259" key="1">
    <source>
        <dbReference type="Pfam" id="PF18050"/>
    </source>
</evidence>
<dbReference type="SUPFAM" id="SSF50891">
    <property type="entry name" value="Cyclophilin-like"/>
    <property type="match status" value="1"/>
</dbReference>
<dbReference type="PROSITE" id="PS51318">
    <property type="entry name" value="TAT"/>
    <property type="match status" value="1"/>
</dbReference>
<evidence type="ECO:0000313" key="2">
    <source>
        <dbReference type="EMBL" id="PTX49413.1"/>
    </source>
</evidence>
<dbReference type="AlphaFoldDB" id="A0A2T6B080"/>
<proteinExistence type="predicted"/>
<dbReference type="Pfam" id="PF18050">
    <property type="entry name" value="Cyclophil_like2"/>
    <property type="match status" value="1"/>
</dbReference>
<feature type="domain" description="Cyclophilin-like" evidence="1">
    <location>
        <begin position="57"/>
        <end position="147"/>
    </location>
</feature>
<name>A0A2T6B080_9RHOB</name>
<organism evidence="2 3">
    <name type="scientific">Gemmobacter caeni</name>
    <dbReference type="NCBI Taxonomy" id="589035"/>
    <lineage>
        <taxon>Bacteria</taxon>
        <taxon>Pseudomonadati</taxon>
        <taxon>Pseudomonadota</taxon>
        <taxon>Alphaproteobacteria</taxon>
        <taxon>Rhodobacterales</taxon>
        <taxon>Paracoccaceae</taxon>
        <taxon>Gemmobacter</taxon>
    </lineage>
</organism>
<dbReference type="EMBL" id="QBKP01000007">
    <property type="protein sequence ID" value="PTX49413.1"/>
    <property type="molecule type" value="Genomic_DNA"/>
</dbReference>
<protein>
    <recommendedName>
        <fullName evidence="1">Cyclophilin-like domain-containing protein</fullName>
    </recommendedName>
</protein>
<reference evidence="2 3" key="1">
    <citation type="submission" date="2018-04" db="EMBL/GenBank/DDBJ databases">
        <title>Genomic Encyclopedia of Archaeal and Bacterial Type Strains, Phase II (KMG-II): from individual species to whole genera.</title>
        <authorList>
            <person name="Goeker M."/>
        </authorList>
    </citation>
    <scope>NUCLEOTIDE SEQUENCE [LARGE SCALE GENOMIC DNA]</scope>
    <source>
        <strain evidence="2 3">DSM 21823</strain>
    </source>
</reference>
<accession>A0A2T6B080</accession>
<evidence type="ECO:0000313" key="3">
    <source>
        <dbReference type="Proteomes" id="UP000244224"/>
    </source>
</evidence>
<sequence length="166" mass="18216">MASRSPGWNRSAMPITSADPATLSRRGFLIGLTWAASYAFTAPAMARETPMRMTCRFAGQAFTVRLNDSPAARDLFALLPLDLRIEDYAHNEKIAYLPRKLTEEGAGPFGDEAAGHVCTYAPWGNLVFFHAPYRYSRGLIRLGRIEGGIAPLPLRGTYPLGLTRIG</sequence>
<keyword evidence="3" id="KW-1185">Reference proteome</keyword>
<dbReference type="InterPro" id="IPR029000">
    <property type="entry name" value="Cyclophilin-like_dom_sf"/>
</dbReference>
<comment type="caution">
    <text evidence="2">The sequence shown here is derived from an EMBL/GenBank/DDBJ whole genome shotgun (WGS) entry which is preliminary data.</text>
</comment>
<dbReference type="Gene3D" id="2.40.100.20">
    <property type="match status" value="1"/>
</dbReference>
<dbReference type="InterPro" id="IPR006311">
    <property type="entry name" value="TAT_signal"/>
</dbReference>
<dbReference type="InterPro" id="IPR041183">
    <property type="entry name" value="Cyclophilin-like"/>
</dbReference>
<gene>
    <name evidence="2" type="ORF">C8N34_10760</name>
</gene>